<keyword evidence="1 5" id="KW-0732">Signal</keyword>
<dbReference type="AlphaFoldDB" id="A0AB34GBT9"/>
<gene>
    <name evidence="7" type="ORF">J1605_015376</name>
</gene>
<dbReference type="FunFam" id="2.60.40.10:FF:000721">
    <property type="entry name" value="Immunoglobulin lambda variable 5-45"/>
    <property type="match status" value="1"/>
</dbReference>
<organism evidence="7 8">
    <name type="scientific">Eschrichtius robustus</name>
    <name type="common">California gray whale</name>
    <name type="synonym">Eschrichtius gibbosus</name>
    <dbReference type="NCBI Taxonomy" id="9764"/>
    <lineage>
        <taxon>Eukaryota</taxon>
        <taxon>Metazoa</taxon>
        <taxon>Chordata</taxon>
        <taxon>Craniata</taxon>
        <taxon>Vertebrata</taxon>
        <taxon>Euteleostomi</taxon>
        <taxon>Mammalia</taxon>
        <taxon>Eutheria</taxon>
        <taxon>Laurasiatheria</taxon>
        <taxon>Artiodactyla</taxon>
        <taxon>Whippomorpha</taxon>
        <taxon>Cetacea</taxon>
        <taxon>Mysticeti</taxon>
        <taxon>Eschrichtiidae</taxon>
        <taxon>Eschrichtius</taxon>
    </lineage>
</organism>
<proteinExistence type="predicted"/>
<feature type="compositionally biased region" description="Low complexity" evidence="4">
    <location>
        <begin position="170"/>
        <end position="181"/>
    </location>
</feature>
<dbReference type="Gene3D" id="2.60.40.10">
    <property type="entry name" value="Immunoglobulins"/>
    <property type="match status" value="3"/>
</dbReference>
<comment type="caution">
    <text evidence="7">The sequence shown here is derived from an EMBL/GenBank/DDBJ whole genome shotgun (WGS) entry which is preliminary data.</text>
</comment>
<dbReference type="InterPro" id="IPR036179">
    <property type="entry name" value="Ig-like_dom_sf"/>
</dbReference>
<dbReference type="SMART" id="SM00406">
    <property type="entry name" value="IGv"/>
    <property type="match status" value="3"/>
</dbReference>
<feature type="domain" description="Ig-like" evidence="6">
    <location>
        <begin position="19"/>
        <end position="137"/>
    </location>
</feature>
<dbReference type="PROSITE" id="PS50835">
    <property type="entry name" value="IG_LIKE"/>
    <property type="match status" value="2"/>
</dbReference>
<protein>
    <recommendedName>
        <fullName evidence="6">Ig-like domain-containing protein</fullName>
    </recommendedName>
</protein>
<accession>A0AB34GBT9</accession>
<feature type="chain" id="PRO_5044284243" description="Ig-like domain-containing protein" evidence="5">
    <location>
        <begin position="17"/>
        <end position="438"/>
    </location>
</feature>
<evidence type="ECO:0000256" key="2">
    <source>
        <dbReference type="ARBA" id="ARBA00023157"/>
    </source>
</evidence>
<dbReference type="Proteomes" id="UP001159641">
    <property type="component" value="Unassembled WGS sequence"/>
</dbReference>
<feature type="signal peptide" evidence="5">
    <location>
        <begin position="1"/>
        <end position="16"/>
    </location>
</feature>
<feature type="region of interest" description="Disordered" evidence="4">
    <location>
        <begin position="149"/>
        <end position="190"/>
    </location>
</feature>
<sequence>MAWMALLLGLLTYGLGVDSQTVVQEPSVSVSSGGTISLTCGLSSGSVTTGYYPSWYQQTPGQAPKTVIYRTSSRPSGVPGRFSGSIIGNKAALTIRGAQPEDEADYYCSLYGAGSCSQPPLCPLTATTSPGQTATLSCPGNSNNVGSEGAACAATPWLGPQTPDPQESQPSPRASGRSLGSRSGGGASLSISGLQAEAEADYSCSAWDGSLAPHPVLHARGLGGTGPGDQVSVPSLHQPLWLRLLESFLQLLPHLHAVSVSAGFLSQPVPTQPPSLSTSPGASARFTCTLSSGYSVGGYHIFWYQQKPGSSPRYLLRFRSDSDKHQGSGVPSRFSGSKGASANAGLLLIAGLQPEDEADYYCATVHSNTGTYTVLQTHRKVRLKAPLCPPPETVTAALPGPCLTQGDLLLSLLNFLRTTNLTLSYAFPPLKSETDPLL</sequence>
<keyword evidence="3" id="KW-0393">Immunoglobulin domain</keyword>
<evidence type="ECO:0000256" key="1">
    <source>
        <dbReference type="ARBA" id="ARBA00022729"/>
    </source>
</evidence>
<evidence type="ECO:0000313" key="7">
    <source>
        <dbReference type="EMBL" id="KAJ8776787.1"/>
    </source>
</evidence>
<keyword evidence="2" id="KW-1015">Disulfide bond</keyword>
<feature type="domain" description="Ig-like" evidence="6">
    <location>
        <begin position="253"/>
        <end position="373"/>
    </location>
</feature>
<dbReference type="InterPro" id="IPR003599">
    <property type="entry name" value="Ig_sub"/>
</dbReference>
<evidence type="ECO:0000259" key="6">
    <source>
        <dbReference type="PROSITE" id="PS50835"/>
    </source>
</evidence>
<evidence type="ECO:0000256" key="5">
    <source>
        <dbReference type="SAM" id="SignalP"/>
    </source>
</evidence>
<dbReference type="EMBL" id="JAIQCJ010002358">
    <property type="protein sequence ID" value="KAJ8776787.1"/>
    <property type="molecule type" value="Genomic_DNA"/>
</dbReference>
<dbReference type="Pfam" id="PF07686">
    <property type="entry name" value="V-set"/>
    <property type="match status" value="2"/>
</dbReference>
<dbReference type="SMART" id="SM00409">
    <property type="entry name" value="IG"/>
    <property type="match status" value="3"/>
</dbReference>
<evidence type="ECO:0000256" key="3">
    <source>
        <dbReference type="ARBA" id="ARBA00023319"/>
    </source>
</evidence>
<dbReference type="InterPro" id="IPR050150">
    <property type="entry name" value="IgV_Light_Chain"/>
</dbReference>
<dbReference type="InterPro" id="IPR013783">
    <property type="entry name" value="Ig-like_fold"/>
</dbReference>
<evidence type="ECO:0000313" key="8">
    <source>
        <dbReference type="Proteomes" id="UP001159641"/>
    </source>
</evidence>
<evidence type="ECO:0000256" key="4">
    <source>
        <dbReference type="SAM" id="MobiDB-lite"/>
    </source>
</evidence>
<name>A0AB34GBT9_ESCRO</name>
<reference evidence="7 8" key="1">
    <citation type="submission" date="2022-11" db="EMBL/GenBank/DDBJ databases">
        <title>Whole genome sequence of Eschrichtius robustus ER-17-0199.</title>
        <authorList>
            <person name="Bruniche-Olsen A."/>
            <person name="Black A.N."/>
            <person name="Fields C.J."/>
            <person name="Walden K."/>
            <person name="Dewoody J.A."/>
        </authorList>
    </citation>
    <scope>NUCLEOTIDE SEQUENCE [LARGE SCALE GENOMIC DNA]</scope>
    <source>
        <strain evidence="7">ER-17-0199</strain>
        <tissue evidence="7">Blubber</tissue>
    </source>
</reference>
<dbReference type="InterPro" id="IPR013106">
    <property type="entry name" value="Ig_V-set"/>
</dbReference>
<keyword evidence="8" id="KW-1185">Reference proteome</keyword>
<dbReference type="PANTHER" id="PTHR23267">
    <property type="entry name" value="IMMUNOGLOBULIN LIGHT CHAIN"/>
    <property type="match status" value="1"/>
</dbReference>
<dbReference type="InterPro" id="IPR007110">
    <property type="entry name" value="Ig-like_dom"/>
</dbReference>
<dbReference type="SUPFAM" id="SSF48726">
    <property type="entry name" value="Immunoglobulin"/>
    <property type="match status" value="3"/>
</dbReference>